<dbReference type="InterPro" id="IPR038889">
    <property type="entry name" value="Shugoshin1/2"/>
</dbReference>
<dbReference type="PANTHER" id="PTHR21577">
    <property type="entry name" value="SHUGOSHIN"/>
    <property type="match status" value="1"/>
</dbReference>
<evidence type="ECO:0000256" key="7">
    <source>
        <dbReference type="ARBA" id="ARBA00023306"/>
    </source>
</evidence>
<dbReference type="GO" id="GO:0051301">
    <property type="term" value="P:cell division"/>
    <property type="evidence" value="ECO:0007669"/>
    <property type="project" value="UniProtKB-KW"/>
</dbReference>
<feature type="compositionally biased region" description="Polar residues" evidence="9">
    <location>
        <begin position="395"/>
        <end position="408"/>
    </location>
</feature>
<feature type="domain" description="Shugoshin C-terminal" evidence="10">
    <location>
        <begin position="421"/>
        <end position="442"/>
    </location>
</feature>
<dbReference type="Proteomes" id="UP000190648">
    <property type="component" value="Unassembled WGS sequence"/>
</dbReference>
<feature type="region of interest" description="Disordered" evidence="9">
    <location>
        <begin position="1"/>
        <end position="24"/>
    </location>
</feature>
<comment type="similarity">
    <text evidence="2">Belongs to the shugoshin family.</text>
</comment>
<evidence type="ECO:0000256" key="6">
    <source>
        <dbReference type="ARBA" id="ARBA00023054"/>
    </source>
</evidence>
<evidence type="ECO:0000259" key="10">
    <source>
        <dbReference type="Pfam" id="PF07557"/>
    </source>
</evidence>
<proteinExistence type="inferred from homology"/>
<dbReference type="InterPro" id="IPR011515">
    <property type="entry name" value="Shugoshin_C"/>
</dbReference>
<organism evidence="11 12">
    <name type="scientific">Patagioenas fasciata monilis</name>
    <dbReference type="NCBI Taxonomy" id="372326"/>
    <lineage>
        <taxon>Eukaryota</taxon>
        <taxon>Metazoa</taxon>
        <taxon>Chordata</taxon>
        <taxon>Craniata</taxon>
        <taxon>Vertebrata</taxon>
        <taxon>Euteleostomi</taxon>
        <taxon>Archelosauria</taxon>
        <taxon>Archosauria</taxon>
        <taxon>Dinosauria</taxon>
        <taxon>Saurischia</taxon>
        <taxon>Theropoda</taxon>
        <taxon>Coelurosauria</taxon>
        <taxon>Aves</taxon>
        <taxon>Neognathae</taxon>
        <taxon>Neoaves</taxon>
        <taxon>Columbimorphae</taxon>
        <taxon>Columbiformes</taxon>
        <taxon>Columbidae</taxon>
        <taxon>Patagioenas</taxon>
    </lineage>
</organism>
<sequence length="472" mass="52933">METPEPVWRNTLPSGTEEEQASRKMDVGCDVKAAVAATAWLRLLSPTSGAQGVTDFSELPLKLPLIATATAQQQDSPLVCEIPNPPKCTTTLSKEMHSDQVKFVLSVPSGTNNQKFVEIDPVETTIDKKISLKENRLCTELTCSSAYLTQVENTQPLGQSKELVKQYHHSSVPFCGKLTERKKHAVIPKSETQPNLKDFDKKPLKFSNESKIDFKKLLFTEKTKPEETIYDADMELTASDAGKQSLLNIGKYYQEQLCPRKQETNKEAFSGMSEDVESKIQKADSNTSGNKIPPEDFLHTDEKCGKPKRNRKAFQNPSKMDNAEYHGEENGQYEESVSKKSQTEFSIPKNSEICGENDRTNALDTAKAEQKLDHVSKETDKKTLTPCHGRKALQDLTSNSIQSHTSLPKSPKTVEENSAAPSRRGRATICYKEPSLNCKLRRGDQFTDTQFLESPVYRIKKKRSFKSKPTFI</sequence>
<gene>
    <name evidence="11" type="primary">SGOL2</name>
    <name evidence="11" type="ORF">AV530_004002</name>
</gene>
<comment type="subcellular location">
    <subcellularLocation>
        <location evidence="1">Chromosome</location>
        <location evidence="1">Centromere</location>
    </subcellularLocation>
</comment>
<evidence type="ECO:0000313" key="12">
    <source>
        <dbReference type="Proteomes" id="UP000190648"/>
    </source>
</evidence>
<dbReference type="AlphaFoldDB" id="A0A1V4JVI9"/>
<dbReference type="STRING" id="372326.A0A1V4JVI9"/>
<dbReference type="EMBL" id="LSYS01005888">
    <property type="protein sequence ID" value="OPJ76218.1"/>
    <property type="molecule type" value="Genomic_DNA"/>
</dbReference>
<dbReference type="GO" id="GO:0051177">
    <property type="term" value="P:meiotic sister chromatid cohesion"/>
    <property type="evidence" value="ECO:0007669"/>
    <property type="project" value="TreeGrafter"/>
</dbReference>
<feature type="compositionally biased region" description="Basic and acidic residues" evidence="9">
    <location>
        <begin position="356"/>
        <end position="383"/>
    </location>
</feature>
<keyword evidence="6" id="KW-0175">Coiled coil</keyword>
<evidence type="ECO:0000256" key="5">
    <source>
        <dbReference type="ARBA" id="ARBA00022829"/>
    </source>
</evidence>
<keyword evidence="3" id="KW-0158">Chromosome</keyword>
<evidence type="ECO:0000256" key="1">
    <source>
        <dbReference type="ARBA" id="ARBA00004584"/>
    </source>
</evidence>
<evidence type="ECO:0000256" key="2">
    <source>
        <dbReference type="ARBA" id="ARBA00010845"/>
    </source>
</evidence>
<keyword evidence="12" id="KW-1185">Reference proteome</keyword>
<name>A0A1V4JVI9_PATFA</name>
<reference evidence="11 12" key="1">
    <citation type="submission" date="2016-02" db="EMBL/GenBank/DDBJ databases">
        <title>Band-tailed pigeon sequencing and assembly.</title>
        <authorList>
            <person name="Soares A.E."/>
            <person name="Novak B.J."/>
            <person name="Rice E.S."/>
            <person name="O'Connell B."/>
            <person name="Chang D."/>
            <person name="Weber S."/>
            <person name="Shapiro B."/>
        </authorList>
    </citation>
    <scope>NUCLEOTIDE SEQUENCE [LARGE SCALE GENOMIC DNA]</scope>
    <source>
        <strain evidence="11">BTP2013</strain>
        <tissue evidence="11">Blood</tissue>
    </source>
</reference>
<evidence type="ECO:0000256" key="3">
    <source>
        <dbReference type="ARBA" id="ARBA00022454"/>
    </source>
</evidence>
<dbReference type="GO" id="GO:0000776">
    <property type="term" value="C:kinetochore"/>
    <property type="evidence" value="ECO:0007669"/>
    <property type="project" value="TreeGrafter"/>
</dbReference>
<comment type="caution">
    <text evidence="11">The sequence shown here is derived from an EMBL/GenBank/DDBJ whole genome shotgun (WGS) entry which is preliminary data.</text>
</comment>
<dbReference type="OrthoDB" id="5990092at2759"/>
<dbReference type="GO" id="GO:0045132">
    <property type="term" value="P:meiotic chromosome segregation"/>
    <property type="evidence" value="ECO:0007669"/>
    <property type="project" value="InterPro"/>
</dbReference>
<dbReference type="Pfam" id="PF07557">
    <property type="entry name" value="Shugoshin_C"/>
    <property type="match status" value="1"/>
</dbReference>
<evidence type="ECO:0000313" key="11">
    <source>
        <dbReference type="EMBL" id="OPJ76218.1"/>
    </source>
</evidence>
<dbReference type="PANTHER" id="PTHR21577:SF3">
    <property type="entry name" value="SHUGOSHIN 1-RELATED"/>
    <property type="match status" value="1"/>
</dbReference>
<keyword evidence="5" id="KW-0159">Chromosome partition</keyword>
<feature type="compositionally biased region" description="Basic and acidic residues" evidence="9">
    <location>
        <begin position="293"/>
        <end position="305"/>
    </location>
</feature>
<keyword evidence="8" id="KW-0137">Centromere</keyword>
<dbReference type="GO" id="GO:0005634">
    <property type="term" value="C:nucleus"/>
    <property type="evidence" value="ECO:0007669"/>
    <property type="project" value="InterPro"/>
</dbReference>
<evidence type="ECO:0000256" key="8">
    <source>
        <dbReference type="ARBA" id="ARBA00023328"/>
    </source>
</evidence>
<protein>
    <submittedName>
        <fullName evidence="11">Shugoshin-like 2</fullName>
    </submittedName>
</protein>
<evidence type="ECO:0000256" key="9">
    <source>
        <dbReference type="SAM" id="MobiDB-lite"/>
    </source>
</evidence>
<accession>A0A1V4JVI9</accession>
<feature type="region of interest" description="Disordered" evidence="9">
    <location>
        <begin position="280"/>
        <end position="426"/>
    </location>
</feature>
<keyword evidence="7" id="KW-0131">Cell cycle</keyword>
<evidence type="ECO:0000256" key="4">
    <source>
        <dbReference type="ARBA" id="ARBA00022618"/>
    </source>
</evidence>
<keyword evidence="4" id="KW-0132">Cell division</keyword>